<keyword evidence="4 9" id="KW-0812">Transmembrane</keyword>
<evidence type="ECO:0008006" key="12">
    <source>
        <dbReference type="Google" id="ProtNLM"/>
    </source>
</evidence>
<dbReference type="GO" id="GO:0005886">
    <property type="term" value="C:plasma membrane"/>
    <property type="evidence" value="ECO:0007669"/>
    <property type="project" value="UniProtKB-SubCell"/>
</dbReference>
<dbReference type="GO" id="GO:0006865">
    <property type="term" value="P:amino acid transport"/>
    <property type="evidence" value="ECO:0007669"/>
    <property type="project" value="UniProtKB-KW"/>
</dbReference>
<dbReference type="Pfam" id="PF02653">
    <property type="entry name" value="BPD_transp_2"/>
    <property type="match status" value="1"/>
</dbReference>
<feature type="transmembrane region" description="Helical" evidence="9">
    <location>
        <begin position="191"/>
        <end position="212"/>
    </location>
</feature>
<dbReference type="RefSeq" id="WP_155360432.1">
    <property type="nucleotide sequence ID" value="NZ_BAAAHL010000004.1"/>
</dbReference>
<feature type="transmembrane region" description="Helical" evidence="9">
    <location>
        <begin position="63"/>
        <end position="82"/>
    </location>
</feature>
<keyword evidence="11" id="KW-1185">Reference proteome</keyword>
<dbReference type="EMBL" id="BLAE01000073">
    <property type="protein sequence ID" value="GES15295.1"/>
    <property type="molecule type" value="Genomic_DNA"/>
</dbReference>
<proteinExistence type="inferred from homology"/>
<dbReference type="InterPro" id="IPR052157">
    <property type="entry name" value="BCAA_transport_permease"/>
</dbReference>
<name>A0A5M3X0K6_9ACTN</name>
<feature type="transmembrane region" description="Helical" evidence="9">
    <location>
        <begin position="35"/>
        <end position="56"/>
    </location>
</feature>
<evidence type="ECO:0000256" key="8">
    <source>
        <dbReference type="ARBA" id="ARBA00037998"/>
    </source>
</evidence>
<keyword evidence="3" id="KW-1003">Cell membrane</keyword>
<reference evidence="10 11" key="1">
    <citation type="submission" date="2019-10" db="EMBL/GenBank/DDBJ databases">
        <title>Whole genome shotgun sequence of Acrocarpospora macrocephala NBRC 16266.</title>
        <authorList>
            <person name="Ichikawa N."/>
            <person name="Kimura A."/>
            <person name="Kitahashi Y."/>
            <person name="Komaki H."/>
            <person name="Oguchi A."/>
        </authorList>
    </citation>
    <scope>NUCLEOTIDE SEQUENCE [LARGE SCALE GENOMIC DNA]</scope>
    <source>
        <strain evidence="10 11">NBRC 16266</strain>
    </source>
</reference>
<dbReference type="GO" id="GO:0022857">
    <property type="term" value="F:transmembrane transporter activity"/>
    <property type="evidence" value="ECO:0007669"/>
    <property type="project" value="InterPro"/>
</dbReference>
<evidence type="ECO:0000256" key="4">
    <source>
        <dbReference type="ARBA" id="ARBA00022692"/>
    </source>
</evidence>
<evidence type="ECO:0000256" key="3">
    <source>
        <dbReference type="ARBA" id="ARBA00022475"/>
    </source>
</evidence>
<dbReference type="InterPro" id="IPR001851">
    <property type="entry name" value="ABC_transp_permease"/>
</dbReference>
<dbReference type="Proteomes" id="UP000331127">
    <property type="component" value="Unassembled WGS sequence"/>
</dbReference>
<accession>A0A5M3X0K6</accession>
<evidence type="ECO:0000256" key="7">
    <source>
        <dbReference type="ARBA" id="ARBA00023136"/>
    </source>
</evidence>
<dbReference type="PANTHER" id="PTHR11795:SF445">
    <property type="entry name" value="AMINO ACID ABC TRANSPORTER PERMEASE PROTEIN"/>
    <property type="match status" value="1"/>
</dbReference>
<keyword evidence="6 9" id="KW-1133">Transmembrane helix</keyword>
<feature type="transmembrane region" description="Helical" evidence="9">
    <location>
        <begin position="148"/>
        <end position="171"/>
    </location>
</feature>
<dbReference type="CDD" id="cd06582">
    <property type="entry name" value="TM_PBP1_LivH_like"/>
    <property type="match status" value="1"/>
</dbReference>
<dbReference type="AlphaFoldDB" id="A0A5M3X0K6"/>
<evidence type="ECO:0000256" key="6">
    <source>
        <dbReference type="ARBA" id="ARBA00022989"/>
    </source>
</evidence>
<comment type="similarity">
    <text evidence="8">Belongs to the binding-protein-dependent transport system permease family. LivHM subfamily.</text>
</comment>
<feature type="transmembrane region" description="Helical" evidence="9">
    <location>
        <begin position="224"/>
        <end position="249"/>
    </location>
</feature>
<keyword evidence="5" id="KW-0029">Amino-acid transport</keyword>
<keyword evidence="2" id="KW-0813">Transport</keyword>
<feature type="transmembrane region" description="Helical" evidence="9">
    <location>
        <begin position="269"/>
        <end position="291"/>
    </location>
</feature>
<dbReference type="PANTHER" id="PTHR11795">
    <property type="entry name" value="BRANCHED-CHAIN AMINO ACID TRANSPORT SYSTEM PERMEASE PROTEIN LIVH"/>
    <property type="match status" value="1"/>
</dbReference>
<evidence type="ECO:0000313" key="11">
    <source>
        <dbReference type="Proteomes" id="UP000331127"/>
    </source>
</evidence>
<evidence type="ECO:0000256" key="5">
    <source>
        <dbReference type="ARBA" id="ARBA00022970"/>
    </source>
</evidence>
<protein>
    <recommendedName>
        <fullName evidence="12">Branched-chain amino acid ABC transporter permease</fullName>
    </recommendedName>
</protein>
<evidence type="ECO:0000256" key="1">
    <source>
        <dbReference type="ARBA" id="ARBA00004651"/>
    </source>
</evidence>
<feature type="transmembrane region" description="Helical" evidence="9">
    <location>
        <begin position="7"/>
        <end position="29"/>
    </location>
</feature>
<keyword evidence="7 9" id="KW-0472">Membrane</keyword>
<evidence type="ECO:0000256" key="9">
    <source>
        <dbReference type="SAM" id="Phobius"/>
    </source>
</evidence>
<comment type="caution">
    <text evidence="10">The sequence shown here is derived from an EMBL/GenBank/DDBJ whole genome shotgun (WGS) entry which is preliminary data.</text>
</comment>
<evidence type="ECO:0000256" key="2">
    <source>
        <dbReference type="ARBA" id="ARBA00022448"/>
    </source>
</evidence>
<dbReference type="OrthoDB" id="9807115at2"/>
<organism evidence="10 11">
    <name type="scientific">Acrocarpospora macrocephala</name>
    <dbReference type="NCBI Taxonomy" id="150177"/>
    <lineage>
        <taxon>Bacteria</taxon>
        <taxon>Bacillati</taxon>
        <taxon>Actinomycetota</taxon>
        <taxon>Actinomycetes</taxon>
        <taxon>Streptosporangiales</taxon>
        <taxon>Streptosporangiaceae</taxon>
        <taxon>Acrocarpospora</taxon>
    </lineage>
</organism>
<evidence type="ECO:0000313" key="10">
    <source>
        <dbReference type="EMBL" id="GES15295.1"/>
    </source>
</evidence>
<sequence length="311" mass="32073">MRDTVGALIEGSAAGLGYALLGASLILIVGTTGRFHFAIGVNYLLGAYAAVAASLVLPWPMAVATGVVAGGVSGALIEAGLYDRVERSAPASALLNIFVVAFALMSIAEGALRLLLSSGGGVRKVSGFSDQQISLLGVTMTKLNLWQVAYVLLALLAIQLLLVTTSAGLRVRGVRSNRELAAVHGVNPRHVNVLVFTLGCAAVGGLGVFAALRTSATPDMGLTPAFYGFVIAFVTGLGRPFFHALVPGLAVGVTERMLLNLMSPAQTQVAIFGVLFLLLVLRAALASRWFVAHATRRRPASRPAVGVGGTG</sequence>
<feature type="transmembrane region" description="Helical" evidence="9">
    <location>
        <begin position="94"/>
        <end position="116"/>
    </location>
</feature>
<comment type="subcellular location">
    <subcellularLocation>
        <location evidence="1">Cell membrane</location>
        <topology evidence="1">Multi-pass membrane protein</topology>
    </subcellularLocation>
</comment>
<gene>
    <name evidence="10" type="ORF">Amac_088920</name>
</gene>